<reference evidence="2 3" key="1">
    <citation type="journal article" date="2020" name="Int. J. Syst. Evol. Microbiol.">
        <title>Reclassification of Streptomyces castelarensis and Streptomyces sporoclivatus as later heterotypic synonyms of Streptomyces antimycoticus.</title>
        <authorList>
            <person name="Komaki H."/>
            <person name="Tamura T."/>
        </authorList>
    </citation>
    <scope>NUCLEOTIDE SEQUENCE [LARGE SCALE GENOMIC DNA]</scope>
    <source>
        <strain evidence="2 3">NBRC 13459</strain>
    </source>
</reference>
<dbReference type="AlphaFoldDB" id="A0A4D4LLE8"/>
<dbReference type="OrthoDB" id="4336147at2"/>
<feature type="compositionally biased region" description="Basic and acidic residues" evidence="1">
    <location>
        <begin position="167"/>
        <end position="187"/>
    </location>
</feature>
<organism evidence="2 3">
    <name type="scientific">Streptomyces violaceusniger</name>
    <dbReference type="NCBI Taxonomy" id="68280"/>
    <lineage>
        <taxon>Bacteria</taxon>
        <taxon>Bacillati</taxon>
        <taxon>Actinomycetota</taxon>
        <taxon>Actinomycetes</taxon>
        <taxon>Kitasatosporales</taxon>
        <taxon>Streptomycetaceae</taxon>
        <taxon>Streptomyces</taxon>
        <taxon>Streptomyces violaceusniger group</taxon>
    </lineage>
</organism>
<dbReference type="EMBL" id="BJHW01000002">
    <property type="protein sequence ID" value="GDY58709.1"/>
    <property type="molecule type" value="Genomic_DNA"/>
</dbReference>
<feature type="compositionally biased region" description="Low complexity" evidence="1">
    <location>
        <begin position="117"/>
        <end position="142"/>
    </location>
</feature>
<name>A0A4D4LLE8_STRVO</name>
<proteinExistence type="predicted"/>
<feature type="region of interest" description="Disordered" evidence="1">
    <location>
        <begin position="94"/>
        <end position="195"/>
    </location>
</feature>
<dbReference type="Proteomes" id="UP000301309">
    <property type="component" value="Unassembled WGS sequence"/>
</dbReference>
<evidence type="ECO:0000313" key="2">
    <source>
        <dbReference type="EMBL" id="GDY58709.1"/>
    </source>
</evidence>
<keyword evidence="3" id="KW-1185">Reference proteome</keyword>
<gene>
    <name evidence="2" type="ORF">SVIO_093320</name>
</gene>
<accession>A0A4D4LLE8</accession>
<comment type="caution">
    <text evidence="2">The sequence shown here is derived from an EMBL/GenBank/DDBJ whole genome shotgun (WGS) entry which is preliminary data.</text>
</comment>
<evidence type="ECO:0000256" key="1">
    <source>
        <dbReference type="SAM" id="MobiDB-lite"/>
    </source>
</evidence>
<evidence type="ECO:0000313" key="3">
    <source>
        <dbReference type="Proteomes" id="UP000301309"/>
    </source>
</evidence>
<protein>
    <submittedName>
        <fullName evidence="2">Uncharacterized protein</fullName>
    </submittedName>
</protein>
<sequence length="195" mass="19752">MKNSRVALAFVSGYLFGRGHRGTLVLGLAGLAAGKRLSSGISPPGAQQLKSSELGRLGQEIGGRLVSAGREAAMSAASHRMDALSDRLERRAETLRTGGAGAGDRRPGSTRSRRSTKSVGSAGSAASASAGAPHGPARAGRVSAPADSANRPTARRRPGSGPAPKGPRGEARGEGHDRGHQGADRWAGRARGSAH</sequence>